<dbReference type="GO" id="GO:0015667">
    <property type="term" value="F:site-specific DNA-methyltransferase (cytosine-N4-specific) activity"/>
    <property type="evidence" value="ECO:0007669"/>
    <property type="project" value="UniProtKB-EC"/>
</dbReference>
<dbReference type="PROSITE" id="PS00093">
    <property type="entry name" value="N4_MTASE"/>
    <property type="match status" value="1"/>
</dbReference>
<dbReference type="RefSeq" id="WP_007741722.1">
    <property type="nucleotide sequence ID" value="NZ_AOMF01000165.1"/>
</dbReference>
<sequence length="228" mass="25020">MTFLTLSDEKPMTLPSSADGDPRTPPSYVAHFLTEHTAPDAVVLDPFAGFGTTLTVGERLGREVYGVEYERERVTHIEERVDHPERVVHASALDLPSLDVPAIDCCFTSPPYMVESMDVDPLANYDGESETTYEEYLDAIETVFAHVGEIVVPDGTVLVDVANMKHDGGVTTLAWDVADAVAATFEFRGEVVVGWENEGERSSDDLEDGTYGYGYDHSYCLVFDAPSQ</sequence>
<evidence type="ECO:0000256" key="2">
    <source>
        <dbReference type="ARBA" id="ARBA00022603"/>
    </source>
</evidence>
<keyword evidence="3" id="KW-0808">Transferase</keyword>
<dbReference type="InterPro" id="IPR002941">
    <property type="entry name" value="DNA_methylase_N4/N6"/>
</dbReference>
<evidence type="ECO:0000256" key="1">
    <source>
        <dbReference type="ARBA" id="ARBA00010203"/>
    </source>
</evidence>
<dbReference type="PATRIC" id="fig|1227457.3.peg.2906"/>
<dbReference type="EC" id="2.1.1.113" evidence="8"/>
<comment type="catalytic activity">
    <reaction evidence="7 8">
        <text>a 2'-deoxycytidine in DNA + S-adenosyl-L-methionine = an N(4)-methyl-2'-deoxycytidine in DNA + S-adenosyl-L-homocysteine + H(+)</text>
        <dbReference type="Rhea" id="RHEA:16857"/>
        <dbReference type="Rhea" id="RHEA-COMP:11369"/>
        <dbReference type="Rhea" id="RHEA-COMP:13674"/>
        <dbReference type="ChEBI" id="CHEBI:15378"/>
        <dbReference type="ChEBI" id="CHEBI:57856"/>
        <dbReference type="ChEBI" id="CHEBI:59789"/>
        <dbReference type="ChEBI" id="CHEBI:85452"/>
        <dbReference type="ChEBI" id="CHEBI:137933"/>
        <dbReference type="EC" id="2.1.1.113"/>
    </reaction>
</comment>
<dbReference type="PRINTS" id="PR00508">
    <property type="entry name" value="S21N4MTFRASE"/>
</dbReference>
<protein>
    <recommendedName>
        <fullName evidence="8">Type II methyltransferase</fullName>
        <ecNumber evidence="8">2.1.1.113</ecNumber>
    </recommendedName>
    <alternativeName>
        <fullName evidence="8">N-4 cytosine-specific methyltransferase</fullName>
    </alternativeName>
</protein>
<evidence type="ECO:0000256" key="3">
    <source>
        <dbReference type="ARBA" id="ARBA00022679"/>
    </source>
</evidence>
<reference evidence="11 12" key="1">
    <citation type="journal article" date="2014" name="PLoS Genet.">
        <title>Phylogenetically driven sequencing of extremely halophilic archaea reveals strategies for static and dynamic osmo-response.</title>
        <authorList>
            <person name="Becker E.A."/>
            <person name="Seitzer P.M."/>
            <person name="Tritt A."/>
            <person name="Larsen D."/>
            <person name="Krusor M."/>
            <person name="Yao A.I."/>
            <person name="Wu D."/>
            <person name="Madern D."/>
            <person name="Eisen J.A."/>
            <person name="Darling A.E."/>
            <person name="Facciotti M.T."/>
        </authorList>
    </citation>
    <scope>NUCLEOTIDE SEQUENCE [LARGE SCALE GENOMIC DNA]</scope>
    <source>
        <strain evidence="11 12">JCM 13552</strain>
    </source>
</reference>
<keyword evidence="12" id="KW-1185">Reference proteome</keyword>
<accession>M0N4I4</accession>
<dbReference type="InterPro" id="IPR017985">
    <property type="entry name" value="MeTrfase_CN4_CS"/>
</dbReference>
<dbReference type="STRING" id="1227457.C451_15035"/>
<keyword evidence="4 8" id="KW-0949">S-adenosyl-L-methionine</keyword>
<organism evidence="11 12">
    <name type="scientific">Halococcus thailandensis JCM 13552</name>
    <dbReference type="NCBI Taxonomy" id="1227457"/>
    <lineage>
        <taxon>Archaea</taxon>
        <taxon>Methanobacteriati</taxon>
        <taxon>Methanobacteriota</taxon>
        <taxon>Stenosarchaea group</taxon>
        <taxon>Halobacteria</taxon>
        <taxon>Halobacteriales</taxon>
        <taxon>Halococcaceae</taxon>
        <taxon>Halococcus</taxon>
    </lineage>
</organism>
<dbReference type="GO" id="GO:0003677">
    <property type="term" value="F:DNA binding"/>
    <property type="evidence" value="ECO:0007669"/>
    <property type="project" value="UniProtKB-KW"/>
</dbReference>
<dbReference type="OrthoDB" id="241751at2157"/>
<dbReference type="EMBL" id="AOMF01000165">
    <property type="protein sequence ID" value="EMA51590.1"/>
    <property type="molecule type" value="Genomic_DNA"/>
</dbReference>
<name>M0N4I4_9EURY</name>
<feature type="region of interest" description="Disordered" evidence="9">
    <location>
        <begin position="1"/>
        <end position="25"/>
    </location>
</feature>
<evidence type="ECO:0000259" key="10">
    <source>
        <dbReference type="Pfam" id="PF01555"/>
    </source>
</evidence>
<dbReference type="Pfam" id="PF01555">
    <property type="entry name" value="N6_N4_Mtase"/>
    <property type="match status" value="1"/>
</dbReference>
<dbReference type="GO" id="GO:0008170">
    <property type="term" value="F:N-methyltransferase activity"/>
    <property type="evidence" value="ECO:0007669"/>
    <property type="project" value="InterPro"/>
</dbReference>
<evidence type="ECO:0000256" key="4">
    <source>
        <dbReference type="ARBA" id="ARBA00022691"/>
    </source>
</evidence>
<keyword evidence="5 8" id="KW-0680">Restriction system</keyword>
<evidence type="ECO:0000256" key="5">
    <source>
        <dbReference type="ARBA" id="ARBA00022747"/>
    </source>
</evidence>
<dbReference type="AlphaFoldDB" id="M0N4I4"/>
<proteinExistence type="inferred from homology"/>
<dbReference type="InterPro" id="IPR001091">
    <property type="entry name" value="RM_Methyltransferase"/>
</dbReference>
<dbReference type="InterPro" id="IPR029063">
    <property type="entry name" value="SAM-dependent_MTases_sf"/>
</dbReference>
<dbReference type="Gene3D" id="3.40.50.150">
    <property type="entry name" value="Vaccinia Virus protein VP39"/>
    <property type="match status" value="2"/>
</dbReference>
<dbReference type="GO" id="GO:0009307">
    <property type="term" value="P:DNA restriction-modification system"/>
    <property type="evidence" value="ECO:0007669"/>
    <property type="project" value="UniProtKB-KW"/>
</dbReference>
<evidence type="ECO:0000256" key="6">
    <source>
        <dbReference type="ARBA" id="ARBA00023125"/>
    </source>
</evidence>
<evidence type="ECO:0000313" key="11">
    <source>
        <dbReference type="EMBL" id="EMA51590.1"/>
    </source>
</evidence>
<evidence type="ECO:0000313" key="12">
    <source>
        <dbReference type="Proteomes" id="UP000011680"/>
    </source>
</evidence>
<dbReference type="eggNOG" id="arCOG00115">
    <property type="taxonomic scope" value="Archaea"/>
</dbReference>
<gene>
    <name evidence="11" type="ORF">C451_15035</name>
</gene>
<dbReference type="GO" id="GO:0032259">
    <property type="term" value="P:methylation"/>
    <property type="evidence" value="ECO:0007669"/>
    <property type="project" value="UniProtKB-KW"/>
</dbReference>
<comment type="caution">
    <text evidence="11">The sequence shown here is derived from an EMBL/GenBank/DDBJ whole genome shotgun (WGS) entry which is preliminary data.</text>
</comment>
<keyword evidence="6" id="KW-0238">DNA-binding</keyword>
<keyword evidence="2 8" id="KW-0489">Methyltransferase</keyword>
<comment type="similarity">
    <text evidence="1">Belongs to the N(4)/N(6)-methyltransferase family. N(4) subfamily.</text>
</comment>
<evidence type="ECO:0000256" key="8">
    <source>
        <dbReference type="RuleBase" id="RU362026"/>
    </source>
</evidence>
<feature type="domain" description="DNA methylase N-4/N-6" evidence="10">
    <location>
        <begin position="25"/>
        <end position="78"/>
    </location>
</feature>
<evidence type="ECO:0000256" key="9">
    <source>
        <dbReference type="SAM" id="MobiDB-lite"/>
    </source>
</evidence>
<dbReference type="SUPFAM" id="SSF53335">
    <property type="entry name" value="S-adenosyl-L-methionine-dependent methyltransferases"/>
    <property type="match status" value="1"/>
</dbReference>
<dbReference type="Proteomes" id="UP000011680">
    <property type="component" value="Unassembled WGS sequence"/>
</dbReference>
<evidence type="ECO:0000256" key="7">
    <source>
        <dbReference type="ARBA" id="ARBA00049120"/>
    </source>
</evidence>
<dbReference type="CDD" id="cd02440">
    <property type="entry name" value="AdoMet_MTases"/>
    <property type="match status" value="1"/>
</dbReference>